<dbReference type="EMBL" id="CP133621">
    <property type="protein sequence ID" value="WMV49647.1"/>
    <property type="molecule type" value="Genomic_DNA"/>
</dbReference>
<organism evidence="1 2">
    <name type="scientific">Solanum verrucosum</name>
    <dbReference type="NCBI Taxonomy" id="315347"/>
    <lineage>
        <taxon>Eukaryota</taxon>
        <taxon>Viridiplantae</taxon>
        <taxon>Streptophyta</taxon>
        <taxon>Embryophyta</taxon>
        <taxon>Tracheophyta</taxon>
        <taxon>Spermatophyta</taxon>
        <taxon>Magnoliopsida</taxon>
        <taxon>eudicotyledons</taxon>
        <taxon>Gunneridae</taxon>
        <taxon>Pentapetalae</taxon>
        <taxon>asterids</taxon>
        <taxon>lamiids</taxon>
        <taxon>Solanales</taxon>
        <taxon>Solanaceae</taxon>
        <taxon>Solanoideae</taxon>
        <taxon>Solaneae</taxon>
        <taxon>Solanum</taxon>
    </lineage>
</organism>
<proteinExistence type="predicted"/>
<protein>
    <submittedName>
        <fullName evidence="1">Uncharacterized protein</fullName>
    </submittedName>
</protein>
<evidence type="ECO:0000313" key="2">
    <source>
        <dbReference type="Proteomes" id="UP001234989"/>
    </source>
</evidence>
<name>A0AAF0UNY0_SOLVR</name>
<dbReference type="Proteomes" id="UP001234989">
    <property type="component" value="Chromosome 10"/>
</dbReference>
<accession>A0AAF0UNY0</accession>
<keyword evidence="2" id="KW-1185">Reference proteome</keyword>
<reference evidence="1" key="1">
    <citation type="submission" date="2023-08" db="EMBL/GenBank/DDBJ databases">
        <title>A de novo genome assembly of Solanum verrucosum Schlechtendal, a Mexican diploid species geographically isolated from the other diploid A-genome species in potato relatives.</title>
        <authorList>
            <person name="Hosaka K."/>
        </authorList>
    </citation>
    <scope>NUCLEOTIDE SEQUENCE</scope>
    <source>
        <tissue evidence="1">Young leaves</tissue>
    </source>
</reference>
<sequence>MDIRISAVSGCVVEVGKFMCKCTYPKIENIVCFSLNIEILRTEMEKLTNFRDDIKETVEGNEGKGYKPKPDVLKWIKDVRELEIEWKTMQESIATTRHLRIRVVQIAAFVQKSPLKHETSKINFADLKRSEKALDQIC</sequence>
<dbReference type="AlphaFoldDB" id="A0AAF0UNY0"/>
<gene>
    <name evidence="1" type="ORF">MTR67_043032</name>
</gene>
<evidence type="ECO:0000313" key="1">
    <source>
        <dbReference type="EMBL" id="WMV49647.1"/>
    </source>
</evidence>